<dbReference type="Gene3D" id="2.40.260.10">
    <property type="entry name" value="Sortase"/>
    <property type="match status" value="1"/>
</dbReference>
<dbReference type="InterPro" id="IPR005754">
    <property type="entry name" value="Sortase"/>
</dbReference>
<sequence>MKTRWTGPAAIVLALVGVFAVGAGLGWESGWGALLGGGEKKPPPHDFPVLEPSRPRKIEIPSIGVEAPVHGVGLADDGSIAVPSLRLHNEAGWFKDGPTPGEFGPAIMVGHADTRDGPAVFYKLSKLRAGARVEVTRRDGAVAIFEVNSIERFNKAKLPAQRVYGDFSRPGLRLITCGGQWRGGSIGYADNIVVFASLVDTKGP</sequence>
<organism evidence="2 3">
    <name type="scientific">Phytohabitans aurantiacus</name>
    <dbReference type="NCBI Taxonomy" id="3016789"/>
    <lineage>
        <taxon>Bacteria</taxon>
        <taxon>Bacillati</taxon>
        <taxon>Actinomycetota</taxon>
        <taxon>Actinomycetes</taxon>
        <taxon>Micromonosporales</taxon>
        <taxon>Micromonosporaceae</taxon>
    </lineage>
</organism>
<evidence type="ECO:0000313" key="3">
    <source>
        <dbReference type="Proteomes" id="UP001144280"/>
    </source>
</evidence>
<dbReference type="SUPFAM" id="SSF63817">
    <property type="entry name" value="Sortase"/>
    <property type="match status" value="1"/>
</dbReference>
<dbReference type="Proteomes" id="UP001144280">
    <property type="component" value="Unassembled WGS sequence"/>
</dbReference>
<comment type="caution">
    <text evidence="2">The sequence shown here is derived from an EMBL/GenBank/DDBJ whole genome shotgun (WGS) entry which is preliminary data.</text>
</comment>
<keyword evidence="3" id="KW-1185">Reference proteome</keyword>
<dbReference type="InterPro" id="IPR023365">
    <property type="entry name" value="Sortase_dom-sf"/>
</dbReference>
<evidence type="ECO:0000256" key="1">
    <source>
        <dbReference type="ARBA" id="ARBA00022801"/>
    </source>
</evidence>
<accession>A0ABQ5QSD2</accession>
<dbReference type="InterPro" id="IPR042001">
    <property type="entry name" value="Sortase_F"/>
</dbReference>
<gene>
    <name evidence="2" type="ORF">Pa4123_27880</name>
</gene>
<evidence type="ECO:0000313" key="2">
    <source>
        <dbReference type="EMBL" id="GLH97513.1"/>
    </source>
</evidence>
<name>A0ABQ5QSD2_9ACTN</name>
<keyword evidence="1" id="KW-0378">Hydrolase</keyword>
<reference evidence="2" key="1">
    <citation type="submission" date="2022-12" db="EMBL/GenBank/DDBJ databases">
        <title>New Phytohabitans aurantiacus sp. RD004123 nov., an actinomycete isolated from soil.</title>
        <authorList>
            <person name="Triningsih D.W."/>
            <person name="Harunari E."/>
            <person name="Igarashi Y."/>
        </authorList>
    </citation>
    <scope>NUCLEOTIDE SEQUENCE</scope>
    <source>
        <strain evidence="2">RD004123</strain>
    </source>
</reference>
<dbReference type="Pfam" id="PF04203">
    <property type="entry name" value="Sortase"/>
    <property type="match status" value="1"/>
</dbReference>
<proteinExistence type="predicted"/>
<dbReference type="NCBIfam" id="NF033748">
    <property type="entry name" value="class_F_sortase"/>
    <property type="match status" value="1"/>
</dbReference>
<dbReference type="CDD" id="cd05829">
    <property type="entry name" value="Sortase_F"/>
    <property type="match status" value="1"/>
</dbReference>
<protein>
    <submittedName>
        <fullName evidence="2">Class F sortase</fullName>
    </submittedName>
</protein>
<dbReference type="EMBL" id="BSDI01000011">
    <property type="protein sequence ID" value="GLH97513.1"/>
    <property type="molecule type" value="Genomic_DNA"/>
</dbReference>